<reference evidence="13 14" key="1">
    <citation type="journal article" date="2015" name="Nature">
        <title>rRNA introns, odd ribosomes, and small enigmatic genomes across a large radiation of phyla.</title>
        <authorList>
            <person name="Brown C.T."/>
            <person name="Hug L.A."/>
            <person name="Thomas B.C."/>
            <person name="Sharon I."/>
            <person name="Castelle C.J."/>
            <person name="Singh A."/>
            <person name="Wilkins M.J."/>
            <person name="Williams K.H."/>
            <person name="Banfield J.F."/>
        </authorList>
    </citation>
    <scope>NUCLEOTIDE SEQUENCE [LARGE SCALE GENOMIC DNA]</scope>
</reference>
<gene>
    <name evidence="13" type="ORF">UU65_C0001G0106</name>
</gene>
<dbReference type="GO" id="GO:0004222">
    <property type="term" value="F:metalloendopeptidase activity"/>
    <property type="evidence" value="ECO:0007669"/>
    <property type="project" value="InterPro"/>
</dbReference>
<accession>A0A0G0YJJ9</accession>
<protein>
    <submittedName>
        <fullName evidence="13">Membrane-associated zinc metalloprotease</fullName>
    </submittedName>
</protein>
<evidence type="ECO:0000256" key="3">
    <source>
        <dbReference type="ARBA" id="ARBA00007931"/>
    </source>
</evidence>
<keyword evidence="8 11" id="KW-1133">Transmembrane helix</keyword>
<evidence type="ECO:0000259" key="12">
    <source>
        <dbReference type="Pfam" id="PF02163"/>
    </source>
</evidence>
<feature type="transmembrane region" description="Helical" evidence="11">
    <location>
        <begin position="6"/>
        <end position="25"/>
    </location>
</feature>
<dbReference type="SUPFAM" id="SSF50156">
    <property type="entry name" value="PDZ domain-like"/>
    <property type="match status" value="1"/>
</dbReference>
<dbReference type="EMBL" id="LCBL01000001">
    <property type="protein sequence ID" value="KKS09701.1"/>
    <property type="molecule type" value="Genomic_DNA"/>
</dbReference>
<name>A0A0G0YJJ9_UNCC2</name>
<dbReference type="Pfam" id="PF02163">
    <property type="entry name" value="Peptidase_M50"/>
    <property type="match status" value="1"/>
</dbReference>
<dbReference type="Gene3D" id="2.30.42.10">
    <property type="match status" value="1"/>
</dbReference>
<feature type="transmembrane region" description="Helical" evidence="11">
    <location>
        <begin position="299"/>
        <end position="318"/>
    </location>
</feature>
<feature type="transmembrane region" description="Helical" evidence="11">
    <location>
        <begin position="265"/>
        <end position="287"/>
    </location>
</feature>
<dbReference type="PANTHER" id="PTHR42837">
    <property type="entry name" value="REGULATOR OF SIGMA-E PROTEASE RSEP"/>
    <property type="match status" value="1"/>
</dbReference>
<keyword evidence="10 11" id="KW-0472">Membrane</keyword>
<evidence type="ECO:0000256" key="10">
    <source>
        <dbReference type="ARBA" id="ARBA00023136"/>
    </source>
</evidence>
<dbReference type="AlphaFoldDB" id="A0A0G0YJJ9"/>
<dbReference type="PANTHER" id="PTHR42837:SF2">
    <property type="entry name" value="MEMBRANE METALLOPROTEASE ARASP2, CHLOROPLASTIC-RELATED"/>
    <property type="match status" value="1"/>
</dbReference>
<comment type="subcellular location">
    <subcellularLocation>
        <location evidence="2">Membrane</location>
        <topology evidence="2">Multi-pass membrane protein</topology>
    </subcellularLocation>
</comment>
<dbReference type="GO" id="GO:0006508">
    <property type="term" value="P:proteolysis"/>
    <property type="evidence" value="ECO:0007669"/>
    <property type="project" value="UniProtKB-KW"/>
</dbReference>
<organism evidence="13 14">
    <name type="scientific">candidate division CPR2 bacterium GW2011_GWC1_41_48</name>
    <dbReference type="NCBI Taxonomy" id="1618344"/>
    <lineage>
        <taxon>Bacteria</taxon>
        <taxon>Bacteria division CPR2</taxon>
    </lineage>
</organism>
<feature type="transmembrane region" description="Helical" evidence="11">
    <location>
        <begin position="232"/>
        <end position="253"/>
    </location>
</feature>
<evidence type="ECO:0000256" key="6">
    <source>
        <dbReference type="ARBA" id="ARBA00022801"/>
    </source>
</evidence>
<evidence type="ECO:0000256" key="11">
    <source>
        <dbReference type="SAM" id="Phobius"/>
    </source>
</evidence>
<dbReference type="GO" id="GO:0016020">
    <property type="term" value="C:membrane"/>
    <property type="evidence" value="ECO:0007669"/>
    <property type="project" value="UniProtKB-SubCell"/>
</dbReference>
<dbReference type="InterPro" id="IPR036034">
    <property type="entry name" value="PDZ_sf"/>
</dbReference>
<feature type="domain" description="Peptidase M50" evidence="12">
    <location>
        <begin position="7"/>
        <end position="342"/>
    </location>
</feature>
<comment type="caution">
    <text evidence="13">The sequence shown here is derived from an EMBL/GenBank/DDBJ whole genome shotgun (WGS) entry which is preliminary data.</text>
</comment>
<sequence length="359" mass="39151">MIAFLTFIFVFGILVFVHEFGHFIVAKKIGAKVEEFAFGFGPKIFSTKRGETSYSINIFPLGGYVKIYGEEDDSANDPASFSSKSPLKKALVLTAGVLMNFVLAILILIFAFVIGFKPIIPDLEKLPGVVDNQKVIIEKLDPEAPAAKSGVETDTEIVSVDDTKINNIVTLQNKIYEKKGQPVAVVFRKNGVEFEKTLTPVKKDAMFVIGVTPREEGSIRAPWYFAPIDAVILTYNLSILTLEGFFGLLLGIIKSLTISENVTGPIGIAIIGGAVAKTGFGYLMQFIAMLSVTLGVINILPFPALDGGHLFILGYETLTKKKINPKAKQIAILVGFSLLILLMLVITWKDLLRFGIIGN</sequence>
<evidence type="ECO:0000256" key="1">
    <source>
        <dbReference type="ARBA" id="ARBA00001947"/>
    </source>
</evidence>
<keyword evidence="6" id="KW-0378">Hydrolase</keyword>
<keyword evidence="7" id="KW-0862">Zinc</keyword>
<comment type="similarity">
    <text evidence="3">Belongs to the peptidase M50B family.</text>
</comment>
<keyword evidence="4 13" id="KW-0645">Protease</keyword>
<evidence type="ECO:0000313" key="13">
    <source>
        <dbReference type="EMBL" id="KKS09701.1"/>
    </source>
</evidence>
<comment type="cofactor">
    <cofactor evidence="1">
        <name>Zn(2+)</name>
        <dbReference type="ChEBI" id="CHEBI:29105"/>
    </cofactor>
</comment>
<evidence type="ECO:0000256" key="9">
    <source>
        <dbReference type="ARBA" id="ARBA00023049"/>
    </source>
</evidence>
<dbReference type="InterPro" id="IPR008915">
    <property type="entry name" value="Peptidase_M50"/>
</dbReference>
<feature type="transmembrane region" description="Helical" evidence="11">
    <location>
        <begin position="330"/>
        <end position="348"/>
    </location>
</feature>
<keyword evidence="9 13" id="KW-0482">Metalloprotease</keyword>
<dbReference type="Proteomes" id="UP000033869">
    <property type="component" value="Unassembled WGS sequence"/>
</dbReference>
<evidence type="ECO:0000256" key="5">
    <source>
        <dbReference type="ARBA" id="ARBA00022692"/>
    </source>
</evidence>
<evidence type="ECO:0000313" key="14">
    <source>
        <dbReference type="Proteomes" id="UP000033869"/>
    </source>
</evidence>
<proteinExistence type="inferred from homology"/>
<keyword evidence="5 11" id="KW-0812">Transmembrane</keyword>
<evidence type="ECO:0000256" key="7">
    <source>
        <dbReference type="ARBA" id="ARBA00022833"/>
    </source>
</evidence>
<dbReference type="CDD" id="cd06163">
    <property type="entry name" value="S2P-M50_PDZ_RseP-like"/>
    <property type="match status" value="1"/>
</dbReference>
<evidence type="ECO:0000256" key="4">
    <source>
        <dbReference type="ARBA" id="ARBA00022670"/>
    </source>
</evidence>
<dbReference type="InterPro" id="IPR004387">
    <property type="entry name" value="Pept_M50_Zn"/>
</dbReference>
<feature type="transmembrane region" description="Helical" evidence="11">
    <location>
        <begin position="90"/>
        <end position="116"/>
    </location>
</feature>
<evidence type="ECO:0000256" key="2">
    <source>
        <dbReference type="ARBA" id="ARBA00004141"/>
    </source>
</evidence>
<evidence type="ECO:0000256" key="8">
    <source>
        <dbReference type="ARBA" id="ARBA00022989"/>
    </source>
</evidence>